<dbReference type="PANTHER" id="PTHR48043">
    <property type="entry name" value="EG:EG0003.4 PROTEIN-RELATED"/>
    <property type="match status" value="1"/>
</dbReference>
<dbReference type="SUPFAM" id="SSF53756">
    <property type="entry name" value="UDP-Glycosyltransferase/glycogen phosphorylase"/>
    <property type="match status" value="1"/>
</dbReference>
<evidence type="ECO:0000256" key="10">
    <source>
        <dbReference type="ARBA" id="ARBA00023136"/>
    </source>
</evidence>
<dbReference type="InterPro" id="IPR002213">
    <property type="entry name" value="UDP_glucos_trans"/>
</dbReference>
<dbReference type="FunFam" id="3.40.50.2000:FF:000066">
    <property type="entry name" value="UDP-glucuronosyltransferase 1-1"/>
    <property type="match status" value="1"/>
</dbReference>
<name>A0A3Q0GAF5_ALLSI</name>
<dbReference type="EC" id="2.4.1.17" evidence="3"/>
<evidence type="ECO:0000256" key="4">
    <source>
        <dbReference type="ARBA" id="ARBA00022676"/>
    </source>
</evidence>
<proteinExistence type="inferred from homology"/>
<feature type="transmembrane region" description="Helical" evidence="13">
    <location>
        <begin position="499"/>
        <end position="522"/>
    </location>
</feature>
<comment type="subcellular location">
    <subcellularLocation>
        <location evidence="12">Endomembrane system</location>
        <topology evidence="12">Single-pass membrane protein</topology>
    </subcellularLocation>
    <subcellularLocation>
        <location evidence="1">Endoplasmic reticulum membrane</location>
    </subcellularLocation>
</comment>
<keyword evidence="8" id="KW-0256">Endoplasmic reticulum</keyword>
<feature type="signal peptide" evidence="14">
    <location>
        <begin position="1"/>
        <end position="27"/>
    </location>
</feature>
<dbReference type="InterPro" id="IPR050271">
    <property type="entry name" value="UDP-glycosyltransferase"/>
</dbReference>
<evidence type="ECO:0000313" key="15">
    <source>
        <dbReference type="Proteomes" id="UP000189705"/>
    </source>
</evidence>
<dbReference type="GO" id="GO:0015020">
    <property type="term" value="F:glucuronosyltransferase activity"/>
    <property type="evidence" value="ECO:0007669"/>
    <property type="project" value="UniProtKB-EC"/>
</dbReference>
<dbReference type="GO" id="GO:0005789">
    <property type="term" value="C:endoplasmic reticulum membrane"/>
    <property type="evidence" value="ECO:0007669"/>
    <property type="project" value="UniProtKB-SubCell"/>
</dbReference>
<evidence type="ECO:0000256" key="5">
    <source>
        <dbReference type="ARBA" id="ARBA00022679"/>
    </source>
</evidence>
<dbReference type="Gene3D" id="3.40.50.2000">
    <property type="entry name" value="Glycogen Phosphorylase B"/>
    <property type="match status" value="2"/>
</dbReference>
<accession>A0A3Q0GAF5</accession>
<dbReference type="GeneID" id="102383435"/>
<dbReference type="InParanoid" id="A0A3Q0GAF5"/>
<evidence type="ECO:0000256" key="7">
    <source>
        <dbReference type="ARBA" id="ARBA00022729"/>
    </source>
</evidence>
<sequence>MTSFLRGVYHLAAWLLFFLPVWTLSEGRKLLVIPIDGSHWLSMQPVLEQLNQRGQEIVVVAPEINLWINPSAHYTMKTYSVPYTKEFLEEQHKTMGHKVFSQQPFLEKITSAFSKMRNITMILFHSCEQFLANKELIKYLEESKFDAVFMDPLFPCGQIVAEHLSLPSVYFIRGIPCGVEFHATMCPNPPSYLPRFFTGYTDHMTFIQRVRNLLVSSIEFLVCYLFYSPYEHLIKEFLHQDMTVPELFSHASIWLMKYDFVFEYPRPMMPNMVCIGGTICGQQKPLSQEFEAIVNASGEHGIVVFSLGSMVSEIPMKKAMEIAEALGKVPQTVIWRYTGEAPPNLSKNTKLVKWLPQNDLLGTPEQVGEAHPKTRAFITHGGSHGVYEGICNGVPMVLMPLFGDQMDNAMRVESRGAGVTLNILEMTSKDIADALNTVINDIRYKENIMRLSALHLDRPVHPLDLAVHWVEFVMRHKGAPHLRPAAHDLNWIQYHSLDVIAFLLAVVLVTTFISFECCLFCCRKCFCKKGRDKSSKSKMQ</sequence>
<evidence type="ECO:0000256" key="13">
    <source>
        <dbReference type="SAM" id="Phobius"/>
    </source>
</evidence>
<keyword evidence="6 13" id="KW-0812">Transmembrane</keyword>
<keyword evidence="7 14" id="KW-0732">Signal</keyword>
<evidence type="ECO:0000256" key="14">
    <source>
        <dbReference type="SAM" id="SignalP"/>
    </source>
</evidence>
<evidence type="ECO:0000256" key="3">
    <source>
        <dbReference type="ARBA" id="ARBA00012544"/>
    </source>
</evidence>
<keyword evidence="9 13" id="KW-1133">Transmembrane helix</keyword>
<evidence type="ECO:0000256" key="11">
    <source>
        <dbReference type="ARBA" id="ARBA00023180"/>
    </source>
</evidence>
<dbReference type="Pfam" id="PF00201">
    <property type="entry name" value="UDPGT"/>
    <property type="match status" value="1"/>
</dbReference>
<protein>
    <recommendedName>
        <fullName evidence="3">glucuronosyltransferase</fullName>
        <ecNumber evidence="3">2.4.1.17</ecNumber>
    </recommendedName>
</protein>
<gene>
    <name evidence="16" type="primary">LOC102383435</name>
</gene>
<keyword evidence="11" id="KW-0325">Glycoprotein</keyword>
<evidence type="ECO:0000256" key="1">
    <source>
        <dbReference type="ARBA" id="ARBA00004586"/>
    </source>
</evidence>
<dbReference type="Proteomes" id="UP000189705">
    <property type="component" value="Unplaced"/>
</dbReference>
<comment type="similarity">
    <text evidence="2">Belongs to the UDP-glycosyltransferase family.</text>
</comment>
<evidence type="ECO:0000256" key="9">
    <source>
        <dbReference type="ARBA" id="ARBA00022989"/>
    </source>
</evidence>
<dbReference type="STRING" id="38654.A0A3Q0GAF5"/>
<evidence type="ECO:0000313" key="16">
    <source>
        <dbReference type="RefSeq" id="XP_025055133.1"/>
    </source>
</evidence>
<organism evidence="15 16">
    <name type="scientific">Alligator sinensis</name>
    <name type="common">Chinese alligator</name>
    <dbReference type="NCBI Taxonomy" id="38654"/>
    <lineage>
        <taxon>Eukaryota</taxon>
        <taxon>Metazoa</taxon>
        <taxon>Chordata</taxon>
        <taxon>Craniata</taxon>
        <taxon>Vertebrata</taxon>
        <taxon>Euteleostomi</taxon>
        <taxon>Archelosauria</taxon>
        <taxon>Archosauria</taxon>
        <taxon>Crocodylia</taxon>
        <taxon>Alligatoridae</taxon>
        <taxon>Alligatorinae</taxon>
        <taxon>Alligator</taxon>
    </lineage>
</organism>
<reference evidence="16" key="1">
    <citation type="submission" date="2025-08" db="UniProtKB">
        <authorList>
            <consortium name="RefSeq"/>
        </authorList>
    </citation>
    <scope>IDENTIFICATION</scope>
</reference>
<dbReference type="RefSeq" id="XP_025055133.1">
    <property type="nucleotide sequence ID" value="XM_025199348.1"/>
</dbReference>
<dbReference type="AlphaFoldDB" id="A0A3Q0GAF5"/>
<keyword evidence="10 13" id="KW-0472">Membrane</keyword>
<keyword evidence="5" id="KW-0808">Transferase</keyword>
<dbReference type="PANTHER" id="PTHR48043:SF161">
    <property type="entry name" value="UDP GLUCURONOSYLTRANSFERASE FAMILY 1 MEMBER A1"/>
    <property type="match status" value="1"/>
</dbReference>
<evidence type="ECO:0000256" key="6">
    <source>
        <dbReference type="ARBA" id="ARBA00022692"/>
    </source>
</evidence>
<keyword evidence="15" id="KW-1185">Reference proteome</keyword>
<evidence type="ECO:0000256" key="12">
    <source>
        <dbReference type="ARBA" id="ARBA00037847"/>
    </source>
</evidence>
<keyword evidence="4" id="KW-0328">Glycosyltransferase</keyword>
<dbReference type="CDD" id="cd03784">
    <property type="entry name" value="GT1_Gtf-like"/>
    <property type="match status" value="1"/>
</dbReference>
<dbReference type="FunFam" id="3.40.50.2000:FF:000001">
    <property type="entry name" value="UDP-glucuronosyltransferase"/>
    <property type="match status" value="1"/>
</dbReference>
<evidence type="ECO:0000256" key="2">
    <source>
        <dbReference type="ARBA" id="ARBA00009995"/>
    </source>
</evidence>
<evidence type="ECO:0000256" key="8">
    <source>
        <dbReference type="ARBA" id="ARBA00022824"/>
    </source>
</evidence>
<feature type="chain" id="PRO_5018312107" description="glucuronosyltransferase" evidence="14">
    <location>
        <begin position="28"/>
        <end position="540"/>
    </location>
</feature>